<dbReference type="Gene3D" id="6.10.140.530">
    <property type="match status" value="1"/>
</dbReference>
<reference evidence="2" key="1">
    <citation type="submission" date="2009-01" db="EMBL/GenBank/DDBJ databases">
        <title>Complete sequence of plasmid1 of Arthrobacter chlorophenolicus A6.</title>
        <authorList>
            <consortium name="US DOE Joint Genome Institute"/>
            <person name="Lucas S."/>
            <person name="Copeland A."/>
            <person name="Lapidus A."/>
            <person name="Glavina del Rio T."/>
            <person name="Tice H."/>
            <person name="Bruce D."/>
            <person name="Goodwin L."/>
            <person name="Pitluck S."/>
            <person name="Goltsman E."/>
            <person name="Clum A."/>
            <person name="Larimer F."/>
            <person name="Land M."/>
            <person name="Hauser L."/>
            <person name="Kyrpides N."/>
            <person name="Mikhailova N."/>
            <person name="Jansson J."/>
            <person name="Richardson P."/>
        </authorList>
    </citation>
    <scope>NUCLEOTIDE SEQUENCE [LARGE SCALE GENOMIC DNA]</scope>
    <source>
        <strain evidence="2">A6</strain>
        <plasmid evidence="2">pACHL01</plasmid>
    </source>
</reference>
<sequence length="171" mass="19595">MAFMDEKGKRPHPKSSDHAERALGCWFLRQRQMREKGQLNPERTKLLDDAQNAWLQLPGPVPRVLSEGEFSGYARRVVSFYQKHDRLPGYTDPKESTDYQALQIVRRHYRQGMLSRAEQKALRPIPGALKVTRKDPLRALPSFRPGAQNTGAFPDTPSGVRQARKMTSKRV</sequence>
<dbReference type="HOGENOM" id="CLU_1559791_0_0_11"/>
<organism evidence="2 3">
    <name type="scientific">Pseudarthrobacter chlorophenolicus (strain ATCC 700700 / DSM 12829 / CIP 107037 / JCM 12360 / KCTC 9906 / NCIMB 13794 / A6)</name>
    <name type="common">Arthrobacter chlorophenolicus</name>
    <dbReference type="NCBI Taxonomy" id="452863"/>
    <lineage>
        <taxon>Bacteria</taxon>
        <taxon>Bacillati</taxon>
        <taxon>Actinomycetota</taxon>
        <taxon>Actinomycetes</taxon>
        <taxon>Micrococcales</taxon>
        <taxon>Micrococcaceae</taxon>
        <taxon>Pseudarthrobacter</taxon>
    </lineage>
</organism>
<name>B8HHV7_PSECP</name>
<feature type="region of interest" description="Disordered" evidence="1">
    <location>
        <begin position="142"/>
        <end position="171"/>
    </location>
</feature>
<evidence type="ECO:0000256" key="1">
    <source>
        <dbReference type="SAM" id="MobiDB-lite"/>
    </source>
</evidence>
<keyword evidence="2" id="KW-0614">Plasmid</keyword>
<dbReference type="Proteomes" id="UP000002505">
    <property type="component" value="Plasmid pACHL01"/>
</dbReference>
<evidence type="ECO:0000313" key="3">
    <source>
        <dbReference type="Proteomes" id="UP000002505"/>
    </source>
</evidence>
<dbReference type="OrthoDB" id="5107558at2"/>
<dbReference type="AlphaFoldDB" id="B8HHV7"/>
<keyword evidence="3" id="KW-1185">Reference proteome</keyword>
<feature type="compositionally biased region" description="Basic residues" evidence="1">
    <location>
        <begin position="162"/>
        <end position="171"/>
    </location>
</feature>
<dbReference type="KEGG" id="ach:Achl_4053"/>
<dbReference type="RefSeq" id="WP_012623021.1">
    <property type="nucleotide sequence ID" value="NC_011879.1"/>
</dbReference>
<geneLocation type="plasmid" evidence="2 3">
    <name>pACHL01</name>
</geneLocation>
<dbReference type="EMBL" id="CP001342">
    <property type="protein sequence ID" value="ACL42004.1"/>
    <property type="molecule type" value="Genomic_DNA"/>
</dbReference>
<proteinExistence type="predicted"/>
<evidence type="ECO:0000313" key="2">
    <source>
        <dbReference type="EMBL" id="ACL42004.1"/>
    </source>
</evidence>
<gene>
    <name evidence="2" type="ordered locus">Achl_4053</name>
</gene>
<evidence type="ECO:0008006" key="4">
    <source>
        <dbReference type="Google" id="ProtNLM"/>
    </source>
</evidence>
<protein>
    <recommendedName>
        <fullName evidence="4">Helicase-associated domain-containing protein</fullName>
    </recommendedName>
</protein>
<accession>B8HHV7</accession>